<organism evidence="1 2">
    <name type="scientific">Bradyrhizobium betae</name>
    <dbReference type="NCBI Taxonomy" id="244734"/>
    <lineage>
        <taxon>Bacteria</taxon>
        <taxon>Pseudomonadati</taxon>
        <taxon>Pseudomonadota</taxon>
        <taxon>Alphaproteobacteria</taxon>
        <taxon>Hyphomicrobiales</taxon>
        <taxon>Nitrobacteraceae</taxon>
        <taxon>Bradyrhizobium</taxon>
    </lineage>
</organism>
<gene>
    <name evidence="1" type="ORF">F8237_21995</name>
</gene>
<dbReference type="RefSeq" id="WP_028132981.1">
    <property type="nucleotide sequence ID" value="NZ_CP044543.1"/>
</dbReference>
<dbReference type="AlphaFoldDB" id="A0A5P6PAB2"/>
<dbReference type="EMBL" id="CP044543">
    <property type="protein sequence ID" value="QFI74844.1"/>
    <property type="molecule type" value="Genomic_DNA"/>
</dbReference>
<accession>A0A5P6PAB2</accession>
<name>A0A5P6PAB2_9BRAD</name>
<proteinExistence type="predicted"/>
<protein>
    <submittedName>
        <fullName evidence="1">Uncharacterized protein</fullName>
    </submittedName>
</protein>
<dbReference type="KEGG" id="bbet:F8237_21995"/>
<dbReference type="OrthoDB" id="9835602at2"/>
<reference evidence="2" key="1">
    <citation type="submission" date="2019-10" db="EMBL/GenBank/DDBJ databases">
        <title>Complete Genome Sequence of Bradyrhizobium betae type strain PL7HG1T.</title>
        <authorList>
            <person name="Bromfield E.S.P."/>
            <person name="Cloutier S."/>
        </authorList>
    </citation>
    <scope>NUCLEOTIDE SEQUENCE [LARGE SCALE GENOMIC DNA]</scope>
    <source>
        <strain evidence="2">PL7HG1</strain>
    </source>
</reference>
<evidence type="ECO:0000313" key="1">
    <source>
        <dbReference type="EMBL" id="QFI74844.1"/>
    </source>
</evidence>
<dbReference type="Proteomes" id="UP000325641">
    <property type="component" value="Chromosome"/>
</dbReference>
<evidence type="ECO:0000313" key="2">
    <source>
        <dbReference type="Proteomes" id="UP000325641"/>
    </source>
</evidence>
<sequence length="91" mass="10188">MDALKEGRILALECIIRSQLVDRALENSSPVTWLHRVRDSMRGPLQAAQSDRIPSNQAVAEGGKALDELFRQAEIEVNASLERTPREFPCD</sequence>